<dbReference type="Proteomes" id="UP000075809">
    <property type="component" value="Unassembled WGS sequence"/>
</dbReference>
<dbReference type="STRING" id="64791.A0A151XHZ2"/>
<dbReference type="PROSITE" id="PS50014">
    <property type="entry name" value="BROMODOMAIN_2"/>
    <property type="match status" value="1"/>
</dbReference>
<dbReference type="SUPFAM" id="SSF47370">
    <property type="entry name" value="Bromodomain"/>
    <property type="match status" value="1"/>
</dbReference>
<feature type="compositionally biased region" description="Basic and acidic residues" evidence="3">
    <location>
        <begin position="710"/>
        <end position="719"/>
    </location>
</feature>
<evidence type="ECO:0000256" key="1">
    <source>
        <dbReference type="ARBA" id="ARBA00023117"/>
    </source>
</evidence>
<feature type="compositionally biased region" description="Low complexity" evidence="3">
    <location>
        <begin position="18"/>
        <end position="34"/>
    </location>
</feature>
<feature type="compositionally biased region" description="Polar residues" evidence="3">
    <location>
        <begin position="1"/>
        <end position="11"/>
    </location>
</feature>
<dbReference type="InterPro" id="IPR001487">
    <property type="entry name" value="Bromodomain"/>
</dbReference>
<evidence type="ECO:0000313" key="5">
    <source>
        <dbReference type="EMBL" id="KYQ59967.1"/>
    </source>
</evidence>
<dbReference type="Pfam" id="PF00439">
    <property type="entry name" value="Bromodomain"/>
    <property type="match status" value="1"/>
</dbReference>
<gene>
    <name evidence="5" type="ORF">ALC60_00988</name>
</gene>
<dbReference type="Gene3D" id="1.20.920.10">
    <property type="entry name" value="Bromodomain-like"/>
    <property type="match status" value="1"/>
</dbReference>
<organism evidence="5 6">
    <name type="scientific">Mycetomoellerius zeteki</name>
    <dbReference type="NCBI Taxonomy" id="64791"/>
    <lineage>
        <taxon>Eukaryota</taxon>
        <taxon>Metazoa</taxon>
        <taxon>Ecdysozoa</taxon>
        <taxon>Arthropoda</taxon>
        <taxon>Hexapoda</taxon>
        <taxon>Insecta</taxon>
        <taxon>Pterygota</taxon>
        <taxon>Neoptera</taxon>
        <taxon>Endopterygota</taxon>
        <taxon>Hymenoptera</taxon>
        <taxon>Apocrita</taxon>
        <taxon>Aculeata</taxon>
        <taxon>Formicoidea</taxon>
        <taxon>Formicidae</taxon>
        <taxon>Myrmicinae</taxon>
        <taxon>Mycetomoellerius</taxon>
    </lineage>
</organism>
<feature type="region of interest" description="Disordered" evidence="3">
    <location>
        <begin position="1"/>
        <end position="34"/>
    </location>
</feature>
<feature type="region of interest" description="Disordered" evidence="3">
    <location>
        <begin position="633"/>
        <end position="665"/>
    </location>
</feature>
<dbReference type="EMBL" id="KQ982112">
    <property type="protein sequence ID" value="KYQ59967.1"/>
    <property type="molecule type" value="Genomic_DNA"/>
</dbReference>
<evidence type="ECO:0000256" key="2">
    <source>
        <dbReference type="PROSITE-ProRule" id="PRU00035"/>
    </source>
</evidence>
<evidence type="ECO:0000259" key="4">
    <source>
        <dbReference type="PROSITE" id="PS50014"/>
    </source>
</evidence>
<name>A0A151XHZ2_9HYME</name>
<keyword evidence="1 2" id="KW-0103">Bromodomain</keyword>
<sequence length="1075" mass="120333">MRPTAARSNRSSVHHLKSSSIPSPSTTSSIYHHQQQQQQQILYAPVSSPMVTLQPCGTALHPSCVYPSVQSHVISSNSAHLQLQGKNNRWHAKNKPSRGQQYCQQQQQQQQLSYNPKPVVLFDQPSTSVASIPPSTTSFLVASSTFTHAGPLHNEHYSNNSGVTHLLPQPFNFKPPDMQTLCLIQDRQNIQQQQQQQQQHPMQNSYYNISATNTCSLQTVNSNSSFPLANLNPYTGLASFNNNQFPVTVQSSPLFSNPPVGLMLAPPRGDKPSSTLDFAPFKHNADKTSSACESQIVQTGQSENGWPSQTEMFSKNDAQTVAGNNRNLESVEGTLQKSLSVVAKTDEEHYSDESSNSFDFTIEAEKMVSALCNTTSSNDLGKEESKLGNKIDSTLFNGAGDNMSNKTNWFIDFCSEYENRRSIGVQTDDSNVDRSQYPELIRKTAYWGCTQAESVLDSEDLQTDSKRSWLTCLSSATRTAITKSSTCIPVFAGDRVFADDLINALLRISNGWLSLDNYLNKQHFPNLLDRLDPELIARFQTWEESTCELLKQIVRTFQKFGENKEVMDQKRNMTSSFPGDVSLYTIYNLFVPLSSSSLSQQNLGKSSLEKPCSTTSTSLPKIPAEVLTIVSQQSDPKSLKDDNADCASSYEASEDDSESTCRLSPSMSVVSVSQSREDENALGIKTNVKTDSWLIRTLNNASIVGKQKRHKDDVDRRSLESSNSSEIDVKPDQLTSSLTADADTKTHATIIDSEYPAILSREHVSSSFAKNDETSATYSETVRRSMKTNNLHLEKKEPLKSCATNSSVTTVIPIPGRKCQRNDPVQSYQLLHKSRKSADKKTMKNADSNDLQLEEGSCMKVGTVKVNNMLTTMKTNHRKKKDLEHLEGKCASKSGDRGWTVWCSSRRKQSLSPLIFNKLETIHRTIWQMDEAKIIKYTLSYDNKDGQFSSALIMEDYCKIVKSPIFLELIEYKLKNRIYHKIEHAVQDFRRIINNAKVDHQHDDEQMKKIEVLSKKLEDLLEEHFGNLDFDNITGSPGEDSSMLRFKTSGQKLIAGRYDSTKKSISIIAEDSSLY</sequence>
<dbReference type="SMART" id="SM00297">
    <property type="entry name" value="BROMO"/>
    <property type="match status" value="1"/>
</dbReference>
<dbReference type="InterPro" id="IPR036427">
    <property type="entry name" value="Bromodomain-like_sf"/>
</dbReference>
<reference evidence="5 6" key="1">
    <citation type="submission" date="2015-09" db="EMBL/GenBank/DDBJ databases">
        <title>Trachymyrmex zeteki WGS genome.</title>
        <authorList>
            <person name="Nygaard S."/>
            <person name="Hu H."/>
            <person name="Boomsma J."/>
            <person name="Zhang G."/>
        </authorList>
    </citation>
    <scope>NUCLEOTIDE SEQUENCE [LARGE SCALE GENOMIC DNA]</scope>
    <source>
        <strain evidence="5">Tzet28-1</strain>
        <tissue evidence="5">Whole body</tissue>
    </source>
</reference>
<proteinExistence type="predicted"/>
<protein>
    <recommendedName>
        <fullName evidence="4">Bromo domain-containing protein</fullName>
    </recommendedName>
</protein>
<accession>A0A151XHZ2</accession>
<feature type="domain" description="Bromo" evidence="4">
    <location>
        <begin position="954"/>
        <end position="1007"/>
    </location>
</feature>
<keyword evidence="6" id="KW-1185">Reference proteome</keyword>
<feature type="region of interest" description="Disordered" evidence="3">
    <location>
        <begin position="704"/>
        <end position="730"/>
    </location>
</feature>
<evidence type="ECO:0000256" key="3">
    <source>
        <dbReference type="SAM" id="MobiDB-lite"/>
    </source>
</evidence>
<dbReference type="AlphaFoldDB" id="A0A151XHZ2"/>
<evidence type="ECO:0000313" key="6">
    <source>
        <dbReference type="Proteomes" id="UP000075809"/>
    </source>
</evidence>